<sequence>MTDFAALWDGVDLPNYALPGGGTLLAALALIAYAMQGKSKAGSRANEELNAGIERVVGGLFRGIGRYVAGRDLTGEPRSTATWWRSGILVDDGGASVDDVAAIPAPRTHADPLEKPAAGSRPAVRRAVLLPFRVVASMGRALAEWSRWPRAARSLCRLAPLLAAWGLWRHPEPTQAALIGAAVVVLLVALTGPGGLSWWVPRTPTDDETLGPAVWAGARQVLRLDEKTPRGKWLRIDPDLSVEGARIVLRLPLEWMGGKEAMNALQHVVDTRVPGEWVSQWKRSGASQYVQWTRKPKPAEKPVLPDYVEWKSTGSRYEVFVGQAVEGDRIVDVMVHTQSATPHWGVGGDTGSGKSTVLYIPIVHGRQHGELIDILDTKQNSLIEAEGASGVRVHKTVRSCVAAFAEFMVSMMAAEAAMGKTAAPGARAQLIPRTLVIDELPTFIKLAYTWWRYGLKGKGVPPFLEWFSIILLQGRSSDHRIVVGTQQFANNFFGGTMERNQIGTKIVVGLQDRISWGVAFGQSTPVIQYDVTVKGRGAFADKRQAPDGDHLYVREFQPAYITPRVPQILAECLPAPAWFDAGERAPWITEDVLKEADLVAAVGAFLPGGAVGPPVPSVVTPGAGVGATSHPPSSAPVTGTAMTGSVTGSVTGVGSASRGSGTDEDAALPTTYSLAEACAAGMVPWKYATARQYKRRSEEKGITFPEGVTDGRTTYYSEEELKDWVARWQASVTRT</sequence>
<feature type="region of interest" description="Disordered" evidence="1">
    <location>
        <begin position="624"/>
        <end position="664"/>
    </location>
</feature>
<dbReference type="Gene3D" id="3.40.50.300">
    <property type="entry name" value="P-loop containing nucleotide triphosphate hydrolases"/>
    <property type="match status" value="1"/>
</dbReference>
<dbReference type="Proteomes" id="UP001602370">
    <property type="component" value="Unassembled WGS sequence"/>
</dbReference>
<organism evidence="3 4">
    <name type="scientific">Streptomyces flavochromogenes</name>
    <dbReference type="NCBI Taxonomy" id="68199"/>
    <lineage>
        <taxon>Bacteria</taxon>
        <taxon>Bacillati</taxon>
        <taxon>Actinomycetota</taxon>
        <taxon>Actinomycetes</taxon>
        <taxon>Kitasatosporales</taxon>
        <taxon>Streptomycetaceae</taxon>
        <taxon>Streptomyces</taxon>
    </lineage>
</organism>
<feature type="transmembrane region" description="Helical" evidence="2">
    <location>
        <begin position="16"/>
        <end position="35"/>
    </location>
</feature>
<dbReference type="EMBL" id="JBIBDZ010000019">
    <property type="protein sequence ID" value="MFF5924166.1"/>
    <property type="molecule type" value="Genomic_DNA"/>
</dbReference>
<comment type="caution">
    <text evidence="3">The sequence shown here is derived from an EMBL/GenBank/DDBJ whole genome shotgun (WGS) entry which is preliminary data.</text>
</comment>
<dbReference type="RefSeq" id="WP_388311991.1">
    <property type="nucleotide sequence ID" value="NZ_JBIBDZ010000019.1"/>
</dbReference>
<dbReference type="InterPro" id="IPR027417">
    <property type="entry name" value="P-loop_NTPase"/>
</dbReference>
<reference evidence="3 4" key="1">
    <citation type="submission" date="2024-10" db="EMBL/GenBank/DDBJ databases">
        <title>The Natural Products Discovery Center: Release of the First 8490 Sequenced Strains for Exploring Actinobacteria Biosynthetic Diversity.</title>
        <authorList>
            <person name="Kalkreuter E."/>
            <person name="Kautsar S.A."/>
            <person name="Yang D."/>
            <person name="Bader C.D."/>
            <person name="Teijaro C.N."/>
            <person name="Fluegel L."/>
            <person name="Davis C.M."/>
            <person name="Simpson J.R."/>
            <person name="Lauterbach L."/>
            <person name="Steele A.D."/>
            <person name="Gui C."/>
            <person name="Meng S."/>
            <person name="Li G."/>
            <person name="Viehrig K."/>
            <person name="Ye F."/>
            <person name="Su P."/>
            <person name="Kiefer A.F."/>
            <person name="Nichols A."/>
            <person name="Cepeda A.J."/>
            <person name="Yan W."/>
            <person name="Fan B."/>
            <person name="Jiang Y."/>
            <person name="Adhikari A."/>
            <person name="Zheng C.-J."/>
            <person name="Schuster L."/>
            <person name="Cowan T.M."/>
            <person name="Smanski M.J."/>
            <person name="Chevrette M.G."/>
            <person name="De Carvalho L.P.S."/>
            <person name="Shen B."/>
        </authorList>
    </citation>
    <scope>NUCLEOTIDE SEQUENCE [LARGE SCALE GENOMIC DNA]</scope>
    <source>
        <strain evidence="3 4">NPDC012605</strain>
    </source>
</reference>
<gene>
    <name evidence="3" type="ORF">ACFY8C_38450</name>
</gene>
<keyword evidence="2" id="KW-0812">Transmembrane</keyword>
<keyword evidence="2" id="KW-0472">Membrane</keyword>
<name>A0ABW6Y300_9ACTN</name>
<evidence type="ECO:0000313" key="3">
    <source>
        <dbReference type="EMBL" id="MFF5924166.1"/>
    </source>
</evidence>
<keyword evidence="2" id="KW-1133">Transmembrane helix</keyword>
<evidence type="ECO:0000256" key="2">
    <source>
        <dbReference type="SAM" id="Phobius"/>
    </source>
</evidence>
<protein>
    <submittedName>
        <fullName evidence="3">Uncharacterized protein</fullName>
    </submittedName>
</protein>
<proteinExistence type="predicted"/>
<dbReference type="SUPFAM" id="SSF52540">
    <property type="entry name" value="P-loop containing nucleoside triphosphate hydrolases"/>
    <property type="match status" value="1"/>
</dbReference>
<accession>A0ABW6Y300</accession>
<evidence type="ECO:0000313" key="4">
    <source>
        <dbReference type="Proteomes" id="UP001602370"/>
    </source>
</evidence>
<feature type="transmembrane region" description="Helical" evidence="2">
    <location>
        <begin position="176"/>
        <end position="200"/>
    </location>
</feature>
<keyword evidence="4" id="KW-1185">Reference proteome</keyword>
<feature type="compositionally biased region" description="Low complexity" evidence="1">
    <location>
        <begin position="637"/>
        <end position="660"/>
    </location>
</feature>
<evidence type="ECO:0000256" key="1">
    <source>
        <dbReference type="SAM" id="MobiDB-lite"/>
    </source>
</evidence>